<organism evidence="5 6">
    <name type="scientific">Acer yangbiense</name>
    <dbReference type="NCBI Taxonomy" id="1000413"/>
    <lineage>
        <taxon>Eukaryota</taxon>
        <taxon>Viridiplantae</taxon>
        <taxon>Streptophyta</taxon>
        <taxon>Embryophyta</taxon>
        <taxon>Tracheophyta</taxon>
        <taxon>Spermatophyta</taxon>
        <taxon>Magnoliopsida</taxon>
        <taxon>eudicotyledons</taxon>
        <taxon>Gunneridae</taxon>
        <taxon>Pentapetalae</taxon>
        <taxon>rosids</taxon>
        <taxon>malvids</taxon>
        <taxon>Sapindales</taxon>
        <taxon>Sapindaceae</taxon>
        <taxon>Hippocastanoideae</taxon>
        <taxon>Acereae</taxon>
        <taxon>Acer</taxon>
    </lineage>
</organism>
<dbReference type="InterPro" id="IPR000010">
    <property type="entry name" value="Cystatin_dom"/>
</dbReference>
<dbReference type="Pfam" id="PF16845">
    <property type="entry name" value="SQAPI"/>
    <property type="match status" value="1"/>
</dbReference>
<sequence length="120" mass="12986">MGRSSLCLFLALAAVVVVPMLAVGARKGPLVGGWSPIEDLSDPHVKEIAEFAVAEYNKQSKAGLVLKSLVSGETQVVSGTNYRLVVVAAKEAATNRYEAVVWEKSWLHYRNLTSFKPVKA</sequence>
<protein>
    <recommendedName>
        <fullName evidence="4">Cystatin domain-containing protein</fullName>
    </recommendedName>
</protein>
<comment type="caution">
    <text evidence="5">The sequence shown here is derived from an EMBL/GenBank/DDBJ whole genome shotgun (WGS) entry which is preliminary data.</text>
</comment>
<evidence type="ECO:0000313" key="6">
    <source>
        <dbReference type="Proteomes" id="UP000323000"/>
    </source>
</evidence>
<evidence type="ECO:0000313" key="5">
    <source>
        <dbReference type="EMBL" id="TXG69732.1"/>
    </source>
</evidence>
<dbReference type="AlphaFoldDB" id="A0A5C7IMB7"/>
<evidence type="ECO:0000259" key="4">
    <source>
        <dbReference type="SMART" id="SM00043"/>
    </source>
</evidence>
<gene>
    <name evidence="5" type="ORF">EZV62_004667</name>
</gene>
<reference evidence="6" key="1">
    <citation type="journal article" date="2019" name="Gigascience">
        <title>De novo genome assembly of the endangered Acer yangbiense, a plant species with extremely small populations endemic to Yunnan Province, China.</title>
        <authorList>
            <person name="Yang J."/>
            <person name="Wariss H.M."/>
            <person name="Tao L."/>
            <person name="Zhang R."/>
            <person name="Yun Q."/>
            <person name="Hollingsworth P."/>
            <person name="Dao Z."/>
            <person name="Luo G."/>
            <person name="Guo H."/>
            <person name="Ma Y."/>
            <person name="Sun W."/>
        </authorList>
    </citation>
    <scope>NUCLEOTIDE SEQUENCE [LARGE SCALE GENOMIC DNA]</scope>
    <source>
        <strain evidence="6">cv. Malutang</strain>
    </source>
</reference>
<feature type="chain" id="PRO_5022952663" description="Cystatin domain-containing protein" evidence="3">
    <location>
        <begin position="23"/>
        <end position="120"/>
    </location>
</feature>
<proteinExistence type="predicted"/>
<keyword evidence="2" id="KW-0789">Thiol protease inhibitor</keyword>
<keyword evidence="1" id="KW-0646">Protease inhibitor</keyword>
<feature type="domain" description="Cystatin" evidence="4">
    <location>
        <begin position="29"/>
        <end position="118"/>
    </location>
</feature>
<feature type="signal peptide" evidence="3">
    <location>
        <begin position="1"/>
        <end position="22"/>
    </location>
</feature>
<evidence type="ECO:0000256" key="1">
    <source>
        <dbReference type="ARBA" id="ARBA00022690"/>
    </source>
</evidence>
<dbReference type="PANTHER" id="PTHR47364:SF2">
    <property type="entry name" value="CYSTEINE PROTEINASE INHIBITOR 5"/>
    <property type="match status" value="1"/>
</dbReference>
<evidence type="ECO:0000256" key="3">
    <source>
        <dbReference type="SAM" id="SignalP"/>
    </source>
</evidence>
<dbReference type="PANTHER" id="PTHR47364">
    <property type="entry name" value="CYSTEINE PROTEINASE INHIBITOR 5"/>
    <property type="match status" value="1"/>
</dbReference>
<keyword evidence="3" id="KW-0732">Signal</keyword>
<dbReference type="SUPFAM" id="SSF54403">
    <property type="entry name" value="Cystatin/monellin"/>
    <property type="match status" value="1"/>
</dbReference>
<name>A0A5C7IMB7_9ROSI</name>
<dbReference type="EMBL" id="VAHF01000002">
    <property type="protein sequence ID" value="TXG69732.1"/>
    <property type="molecule type" value="Genomic_DNA"/>
</dbReference>
<dbReference type="InterPro" id="IPR046350">
    <property type="entry name" value="Cystatin_sf"/>
</dbReference>
<evidence type="ECO:0000256" key="2">
    <source>
        <dbReference type="ARBA" id="ARBA00022704"/>
    </source>
</evidence>
<keyword evidence="6" id="KW-1185">Reference proteome</keyword>
<dbReference type="SMART" id="SM00043">
    <property type="entry name" value="CY"/>
    <property type="match status" value="1"/>
</dbReference>
<dbReference type="OrthoDB" id="2016588at2759"/>
<dbReference type="Proteomes" id="UP000323000">
    <property type="component" value="Chromosome 2"/>
</dbReference>
<accession>A0A5C7IMB7</accession>
<dbReference type="CDD" id="cd00042">
    <property type="entry name" value="CY"/>
    <property type="match status" value="1"/>
</dbReference>
<dbReference type="GO" id="GO:0004869">
    <property type="term" value="F:cysteine-type endopeptidase inhibitor activity"/>
    <property type="evidence" value="ECO:0007669"/>
    <property type="project" value="UniProtKB-KW"/>
</dbReference>
<dbReference type="Gene3D" id="3.10.450.10">
    <property type="match status" value="1"/>
</dbReference>